<feature type="transmembrane region" description="Helical" evidence="1">
    <location>
        <begin position="12"/>
        <end position="33"/>
    </location>
</feature>
<name>D2QR21_SPILD</name>
<keyword evidence="3" id="KW-1185">Reference proteome</keyword>
<gene>
    <name evidence="2" type="ordered locus">Slin_1828</name>
</gene>
<keyword evidence="1" id="KW-1133">Transmembrane helix</keyword>
<feature type="transmembrane region" description="Helical" evidence="1">
    <location>
        <begin position="196"/>
        <end position="213"/>
    </location>
</feature>
<dbReference type="STRING" id="504472.Slin_1828"/>
<keyword evidence="1" id="KW-0812">Transmembrane</keyword>
<feature type="transmembrane region" description="Helical" evidence="1">
    <location>
        <begin position="45"/>
        <end position="65"/>
    </location>
</feature>
<feature type="transmembrane region" description="Helical" evidence="1">
    <location>
        <begin position="234"/>
        <end position="255"/>
    </location>
</feature>
<dbReference type="EMBL" id="CP001769">
    <property type="protein sequence ID" value="ADB37873.1"/>
    <property type="molecule type" value="Genomic_DNA"/>
</dbReference>
<feature type="transmembrane region" description="Helical" evidence="1">
    <location>
        <begin position="327"/>
        <end position="347"/>
    </location>
</feature>
<evidence type="ECO:0000256" key="1">
    <source>
        <dbReference type="SAM" id="Phobius"/>
    </source>
</evidence>
<dbReference type="Proteomes" id="UP000002028">
    <property type="component" value="Chromosome"/>
</dbReference>
<sequence>MAMKSSSFVPVLLPFAMLSLVLAVLTGLVRLGWGIPVSETAGQHGALMVGSFLGTVILLERAVVFRNRWALLAPALNGLSLPAFLLGWPVAGIGLLIAGSCSMALMTYLFLVRYRHGYYYLLFGGSVCLVIGHVLVLKTGFYPLAVPWWIAFLLLTIVAERLELSRFLPIKSWQRLLLWGAIGLVVAGIVKPFHGFGQALMGIGMIAVAAWLIRFDMAVKSLKKAGQPRYSGTMLLLGYGWLLLSGLLFALPPVFPFAYDASLHTFFAGFVFSMIFAHAPIILPGVLGRQGVFYHPILYLGSIGQLLGLLVRTLGDWQGDIDWRMTGGLMQGVAIGVFLICMLSIALRSRVTGNSIDKSALLTHGF</sequence>
<feature type="transmembrane region" description="Helical" evidence="1">
    <location>
        <begin position="261"/>
        <end position="285"/>
    </location>
</feature>
<protein>
    <recommendedName>
        <fullName evidence="4">NnrS family protein</fullName>
    </recommendedName>
</protein>
<feature type="transmembrane region" description="Helical" evidence="1">
    <location>
        <begin position="172"/>
        <end position="190"/>
    </location>
</feature>
<feature type="transmembrane region" description="Helical" evidence="1">
    <location>
        <begin position="297"/>
        <end position="315"/>
    </location>
</feature>
<proteinExistence type="predicted"/>
<feature type="transmembrane region" description="Helical" evidence="1">
    <location>
        <begin position="85"/>
        <end position="111"/>
    </location>
</feature>
<feature type="transmembrane region" description="Helical" evidence="1">
    <location>
        <begin position="118"/>
        <end position="135"/>
    </location>
</feature>
<accession>D2QR21</accession>
<dbReference type="AlphaFoldDB" id="D2QR21"/>
<dbReference type="KEGG" id="sli:Slin_1828"/>
<evidence type="ECO:0008006" key="4">
    <source>
        <dbReference type="Google" id="ProtNLM"/>
    </source>
</evidence>
<evidence type="ECO:0000313" key="2">
    <source>
        <dbReference type="EMBL" id="ADB37873.1"/>
    </source>
</evidence>
<dbReference type="eggNOG" id="COG4243">
    <property type="taxonomic scope" value="Bacteria"/>
</dbReference>
<evidence type="ECO:0000313" key="3">
    <source>
        <dbReference type="Proteomes" id="UP000002028"/>
    </source>
</evidence>
<feature type="transmembrane region" description="Helical" evidence="1">
    <location>
        <begin position="141"/>
        <end position="160"/>
    </location>
</feature>
<keyword evidence="1" id="KW-0472">Membrane</keyword>
<reference evidence="2 3" key="1">
    <citation type="journal article" date="2010" name="Stand. Genomic Sci.">
        <title>Complete genome sequence of Spirosoma linguale type strain (1).</title>
        <authorList>
            <person name="Lail K."/>
            <person name="Sikorski J."/>
            <person name="Saunders E."/>
            <person name="Lapidus A."/>
            <person name="Glavina Del Rio T."/>
            <person name="Copeland A."/>
            <person name="Tice H."/>
            <person name="Cheng J.-F."/>
            <person name="Lucas S."/>
            <person name="Nolan M."/>
            <person name="Bruce D."/>
            <person name="Goodwin L."/>
            <person name="Pitluck S."/>
            <person name="Ivanova N."/>
            <person name="Mavromatis K."/>
            <person name="Ovchinnikova G."/>
            <person name="Pati A."/>
            <person name="Chen A."/>
            <person name="Palaniappan K."/>
            <person name="Land M."/>
            <person name="Hauser L."/>
            <person name="Chang Y.-J."/>
            <person name="Jeffries C.D."/>
            <person name="Chain P."/>
            <person name="Brettin T."/>
            <person name="Detter J.C."/>
            <person name="Schuetze A."/>
            <person name="Rohde M."/>
            <person name="Tindall B.J."/>
            <person name="Goeker M."/>
            <person name="Bristow J."/>
            <person name="Eisen J.A."/>
            <person name="Markowitz V."/>
            <person name="Hugenholtz P."/>
            <person name="Kyrpides N.C."/>
            <person name="Klenk H.-P."/>
            <person name="Chen F."/>
        </authorList>
    </citation>
    <scope>NUCLEOTIDE SEQUENCE [LARGE SCALE GENOMIC DNA]</scope>
    <source>
        <strain evidence="3">ATCC 33905 / DSM 74 / LMG 10896 / Claus 1</strain>
    </source>
</reference>
<dbReference type="HOGENOM" id="CLU_047686_0_0_10"/>
<organism evidence="2 3">
    <name type="scientific">Spirosoma linguale (strain ATCC 33905 / DSM 74 / LMG 10896 / Claus 1)</name>
    <dbReference type="NCBI Taxonomy" id="504472"/>
    <lineage>
        <taxon>Bacteria</taxon>
        <taxon>Pseudomonadati</taxon>
        <taxon>Bacteroidota</taxon>
        <taxon>Cytophagia</taxon>
        <taxon>Cytophagales</taxon>
        <taxon>Cytophagaceae</taxon>
        <taxon>Spirosoma</taxon>
    </lineage>
</organism>